<reference evidence="21" key="1">
    <citation type="submission" date="2018-09" db="EMBL/GenBank/DDBJ databases">
        <authorList>
            <person name="Tuo L."/>
        </authorList>
    </citation>
    <scope>NUCLEOTIDE SEQUENCE [LARGE SCALE GENOMIC DNA]</scope>
    <source>
        <strain evidence="21">M2BS4Y-1</strain>
    </source>
</reference>
<evidence type="ECO:0000256" key="17">
    <source>
        <dbReference type="SAM" id="SignalP"/>
    </source>
</evidence>
<dbReference type="PROSITE" id="PS52016">
    <property type="entry name" value="TONB_DEPENDENT_REC_3"/>
    <property type="match status" value="1"/>
</dbReference>
<evidence type="ECO:0000256" key="10">
    <source>
        <dbReference type="ARBA" id="ARBA00023077"/>
    </source>
</evidence>
<dbReference type="FunFam" id="2.170.130.10:FF:000001">
    <property type="entry name" value="Catecholate siderophore TonB-dependent receptor"/>
    <property type="match status" value="1"/>
</dbReference>
<protein>
    <submittedName>
        <fullName evidence="20">TonB-dependent siderophore receptor</fullName>
    </submittedName>
</protein>
<keyword evidence="13 14" id="KW-0998">Cell outer membrane</keyword>
<evidence type="ECO:0000256" key="13">
    <source>
        <dbReference type="ARBA" id="ARBA00023237"/>
    </source>
</evidence>
<evidence type="ECO:0000256" key="12">
    <source>
        <dbReference type="ARBA" id="ARBA00023170"/>
    </source>
</evidence>
<evidence type="ECO:0000256" key="6">
    <source>
        <dbReference type="ARBA" id="ARBA00022692"/>
    </source>
</evidence>
<gene>
    <name evidence="20" type="ORF">D3218_17500</name>
</gene>
<evidence type="ECO:0000313" key="21">
    <source>
        <dbReference type="Proteomes" id="UP000265750"/>
    </source>
</evidence>
<dbReference type="InterPro" id="IPR039426">
    <property type="entry name" value="TonB-dep_rcpt-like"/>
</dbReference>
<dbReference type="PANTHER" id="PTHR32552:SF68">
    <property type="entry name" value="FERRICHROME OUTER MEMBRANE TRANSPORTER_PHAGE RECEPTOR"/>
    <property type="match status" value="1"/>
</dbReference>
<dbReference type="CDD" id="cd01347">
    <property type="entry name" value="ligand_gated_channel"/>
    <property type="match status" value="1"/>
</dbReference>
<organism evidence="20 21">
    <name type="scientific">Aureimonas flava</name>
    <dbReference type="NCBI Taxonomy" id="2320271"/>
    <lineage>
        <taxon>Bacteria</taxon>
        <taxon>Pseudomonadati</taxon>
        <taxon>Pseudomonadota</taxon>
        <taxon>Alphaproteobacteria</taxon>
        <taxon>Hyphomicrobiales</taxon>
        <taxon>Aurantimonadaceae</taxon>
        <taxon>Aureimonas</taxon>
    </lineage>
</organism>
<feature type="domain" description="TonB-dependent receptor plug" evidence="19">
    <location>
        <begin position="80"/>
        <end position="183"/>
    </location>
</feature>
<dbReference type="Proteomes" id="UP000265750">
    <property type="component" value="Unassembled WGS sequence"/>
</dbReference>
<dbReference type="GO" id="GO:0015891">
    <property type="term" value="P:siderophore transport"/>
    <property type="evidence" value="ECO:0007669"/>
    <property type="project" value="InterPro"/>
</dbReference>
<evidence type="ECO:0000259" key="19">
    <source>
        <dbReference type="Pfam" id="PF07715"/>
    </source>
</evidence>
<keyword evidence="3 14" id="KW-0813">Transport</keyword>
<evidence type="ECO:0000313" key="20">
    <source>
        <dbReference type="EMBL" id="RIX98180.1"/>
    </source>
</evidence>
<dbReference type="NCBIfam" id="TIGR01783">
    <property type="entry name" value="TonB-siderophor"/>
    <property type="match status" value="1"/>
</dbReference>
<dbReference type="Pfam" id="PF07715">
    <property type="entry name" value="Plug"/>
    <property type="match status" value="1"/>
</dbReference>
<comment type="subcellular location">
    <subcellularLocation>
        <location evidence="1 14">Cell outer membrane</location>
        <topology evidence="1 14">Multi-pass membrane protein</topology>
    </subcellularLocation>
</comment>
<keyword evidence="12 20" id="KW-0675">Receptor</keyword>
<dbReference type="InterPro" id="IPR010916">
    <property type="entry name" value="TonB_box_CS"/>
</dbReference>
<sequence>MPSSSFVFASRRGLLGASLLSLCVGMPALAQDSITLDTVVVEGAAGAGGEAAGSSGEGGLRTEGYVGTEARVGTKTDTDLRKVPQSVAVVSEKELEDRKVQTLVEAARYTAGVRAGAFGFDPSFDTLYIRGFNVADTGYYRDGLRSLGGVFSVYRNEPYGLEGVTILKGPSSVLYGSSAPGGIVNLVTKRPTDVPFREIEMQIGSHNRAQVAFDASGPLAGNDNVLYRITGLKRSAGTEYVGARDDRDVIAPALTVRSDDRNTHVTILGEFSDVTTGGARGFLSVTDPVTGFALPTGIEQGDPALRPFDNSQGRIGYEAEHRFNETVSVRQNLRYQRGEVDTTYVGADALSADGRKVLRSTGQILDEGDGFAVDNQVQLNVDTGPVAHTILGGLDYAQSDTRLRYRFGSAPDLDVATLNYGAQSIAGPDGPFAYDVESGLEQTGLYLQDQIEYRKFVLTVGGRYDWLDTDSRNNLVPASSTDQSDENFSGRVGLSYLFDNGLTPYVSYSTSFAPTSGLSAAGLPFDPTEGKQTEVGVKYAPAGLPLTVDAALFRIRQSGLLGQDANNVNFKVQSGKVQSEGFEVQATASIVDGLSLVASYTYLDLTFLEGDNAGNIVTGIPRHQFSLWGNYEAVSGPLDGLGLGLGARFLGTTEGNDANTQPENNARILIDASASYDFGAADQRLEGVRAQVNVNNLFDKRDALCNNGCFYREQGRQVIGSLRYRF</sequence>
<dbReference type="PROSITE" id="PS00430">
    <property type="entry name" value="TONB_DEPENDENT_REC_1"/>
    <property type="match status" value="1"/>
</dbReference>
<evidence type="ECO:0000256" key="14">
    <source>
        <dbReference type="PROSITE-ProRule" id="PRU01360"/>
    </source>
</evidence>
<dbReference type="GO" id="GO:0009279">
    <property type="term" value="C:cell outer membrane"/>
    <property type="evidence" value="ECO:0007669"/>
    <property type="project" value="UniProtKB-SubCell"/>
</dbReference>
<evidence type="ECO:0000256" key="15">
    <source>
        <dbReference type="PROSITE-ProRule" id="PRU10143"/>
    </source>
</evidence>
<dbReference type="Gene3D" id="2.40.170.20">
    <property type="entry name" value="TonB-dependent receptor, beta-barrel domain"/>
    <property type="match status" value="1"/>
</dbReference>
<dbReference type="RefSeq" id="WP_119541372.1">
    <property type="nucleotide sequence ID" value="NZ_QYRN01000011.1"/>
</dbReference>
<keyword evidence="21" id="KW-1185">Reference proteome</keyword>
<evidence type="ECO:0000256" key="2">
    <source>
        <dbReference type="ARBA" id="ARBA00009810"/>
    </source>
</evidence>
<dbReference type="PANTHER" id="PTHR32552">
    <property type="entry name" value="FERRICHROME IRON RECEPTOR-RELATED"/>
    <property type="match status" value="1"/>
</dbReference>
<keyword evidence="8" id="KW-0408">Iron</keyword>
<proteinExistence type="inferred from homology"/>
<evidence type="ECO:0000256" key="9">
    <source>
        <dbReference type="ARBA" id="ARBA00023065"/>
    </source>
</evidence>
<dbReference type="EMBL" id="QYRN01000011">
    <property type="protein sequence ID" value="RIX98180.1"/>
    <property type="molecule type" value="Genomic_DNA"/>
</dbReference>
<dbReference type="InterPro" id="IPR036942">
    <property type="entry name" value="Beta-barrel_TonB_sf"/>
</dbReference>
<dbReference type="Pfam" id="PF00593">
    <property type="entry name" value="TonB_dep_Rec_b-barrel"/>
    <property type="match status" value="1"/>
</dbReference>
<feature type="signal peptide" evidence="17">
    <location>
        <begin position="1"/>
        <end position="30"/>
    </location>
</feature>
<evidence type="ECO:0000259" key="18">
    <source>
        <dbReference type="Pfam" id="PF00593"/>
    </source>
</evidence>
<keyword evidence="10 15" id="KW-0798">TonB box</keyword>
<comment type="caution">
    <text evidence="20">The sequence shown here is derived from an EMBL/GenBank/DDBJ whole genome shotgun (WGS) entry which is preliminary data.</text>
</comment>
<dbReference type="GO" id="GO:0038023">
    <property type="term" value="F:signaling receptor activity"/>
    <property type="evidence" value="ECO:0007669"/>
    <property type="project" value="InterPro"/>
</dbReference>
<dbReference type="Gene3D" id="2.170.130.10">
    <property type="entry name" value="TonB-dependent receptor, plug domain"/>
    <property type="match status" value="1"/>
</dbReference>
<keyword evidence="9" id="KW-0406">Ion transport</keyword>
<dbReference type="GO" id="GO:0015344">
    <property type="term" value="F:siderophore uptake transmembrane transporter activity"/>
    <property type="evidence" value="ECO:0007669"/>
    <property type="project" value="TreeGrafter"/>
</dbReference>
<keyword evidence="4 14" id="KW-1134">Transmembrane beta strand</keyword>
<comment type="similarity">
    <text evidence="2 14 16">Belongs to the TonB-dependent receptor family.</text>
</comment>
<evidence type="ECO:0000256" key="5">
    <source>
        <dbReference type="ARBA" id="ARBA00022496"/>
    </source>
</evidence>
<dbReference type="SUPFAM" id="SSF56935">
    <property type="entry name" value="Porins"/>
    <property type="match status" value="1"/>
</dbReference>
<evidence type="ECO:0000256" key="11">
    <source>
        <dbReference type="ARBA" id="ARBA00023136"/>
    </source>
</evidence>
<accession>A0A3A1WG20</accession>
<feature type="short sequence motif" description="TonB box" evidence="15">
    <location>
        <begin position="38"/>
        <end position="44"/>
    </location>
</feature>
<keyword evidence="7 17" id="KW-0732">Signal</keyword>
<evidence type="ECO:0000256" key="1">
    <source>
        <dbReference type="ARBA" id="ARBA00004571"/>
    </source>
</evidence>
<dbReference type="InterPro" id="IPR010105">
    <property type="entry name" value="TonB_sidphr_rcpt"/>
</dbReference>
<feature type="chain" id="PRO_5017292561" evidence="17">
    <location>
        <begin position="31"/>
        <end position="726"/>
    </location>
</feature>
<name>A0A3A1WG20_9HYPH</name>
<keyword evidence="11 14" id="KW-0472">Membrane</keyword>
<evidence type="ECO:0000256" key="7">
    <source>
        <dbReference type="ARBA" id="ARBA00022729"/>
    </source>
</evidence>
<dbReference type="AlphaFoldDB" id="A0A3A1WG20"/>
<keyword evidence="5" id="KW-0410">Iron transport</keyword>
<keyword evidence="6 14" id="KW-0812">Transmembrane</keyword>
<dbReference type="InterPro" id="IPR000531">
    <property type="entry name" value="Beta-barrel_TonB"/>
</dbReference>
<evidence type="ECO:0000256" key="16">
    <source>
        <dbReference type="RuleBase" id="RU003357"/>
    </source>
</evidence>
<evidence type="ECO:0000256" key="8">
    <source>
        <dbReference type="ARBA" id="ARBA00023004"/>
    </source>
</evidence>
<dbReference type="OrthoDB" id="9760333at2"/>
<dbReference type="InterPro" id="IPR012910">
    <property type="entry name" value="Plug_dom"/>
</dbReference>
<evidence type="ECO:0000256" key="3">
    <source>
        <dbReference type="ARBA" id="ARBA00022448"/>
    </source>
</evidence>
<feature type="domain" description="TonB-dependent receptor-like beta-barrel" evidence="18">
    <location>
        <begin position="262"/>
        <end position="697"/>
    </location>
</feature>
<dbReference type="InterPro" id="IPR037066">
    <property type="entry name" value="Plug_dom_sf"/>
</dbReference>
<evidence type="ECO:0000256" key="4">
    <source>
        <dbReference type="ARBA" id="ARBA00022452"/>
    </source>
</evidence>